<dbReference type="CDD" id="cd08556">
    <property type="entry name" value="GDPD"/>
    <property type="match status" value="1"/>
</dbReference>
<dbReference type="AlphaFoldDB" id="A0A7Z0D1L1"/>
<dbReference type="Pfam" id="PF03009">
    <property type="entry name" value="GDPD"/>
    <property type="match status" value="1"/>
</dbReference>
<protein>
    <submittedName>
        <fullName evidence="2">Glycerophosphoryl diester phosphodiesterase</fullName>
    </submittedName>
</protein>
<dbReference type="PANTHER" id="PTHR46211">
    <property type="entry name" value="GLYCEROPHOSPHORYL DIESTER PHOSPHODIESTERASE"/>
    <property type="match status" value="1"/>
</dbReference>
<comment type="caution">
    <text evidence="2">The sequence shown here is derived from an EMBL/GenBank/DDBJ whole genome shotgun (WGS) entry which is preliminary data.</text>
</comment>
<name>A0A7Z0D1L1_9MICO</name>
<organism evidence="2 3">
    <name type="scientific">Spelaeicoccus albus</name>
    <dbReference type="NCBI Taxonomy" id="1280376"/>
    <lineage>
        <taxon>Bacteria</taxon>
        <taxon>Bacillati</taxon>
        <taxon>Actinomycetota</taxon>
        <taxon>Actinomycetes</taxon>
        <taxon>Micrococcales</taxon>
        <taxon>Brevibacteriaceae</taxon>
        <taxon>Spelaeicoccus</taxon>
    </lineage>
</organism>
<dbReference type="PANTHER" id="PTHR46211:SF14">
    <property type="entry name" value="GLYCEROPHOSPHODIESTER PHOSPHODIESTERASE"/>
    <property type="match status" value="1"/>
</dbReference>
<dbReference type="RefSeq" id="WP_179425816.1">
    <property type="nucleotide sequence ID" value="NZ_JACBZP010000001.1"/>
</dbReference>
<reference evidence="2 3" key="1">
    <citation type="submission" date="2020-07" db="EMBL/GenBank/DDBJ databases">
        <title>Sequencing the genomes of 1000 actinobacteria strains.</title>
        <authorList>
            <person name="Klenk H.-P."/>
        </authorList>
    </citation>
    <scope>NUCLEOTIDE SEQUENCE [LARGE SCALE GENOMIC DNA]</scope>
    <source>
        <strain evidence="2 3">DSM 26341</strain>
    </source>
</reference>
<dbReference type="InterPro" id="IPR017946">
    <property type="entry name" value="PLC-like_Pdiesterase_TIM-brl"/>
</dbReference>
<gene>
    <name evidence="2" type="ORF">BJY26_000753</name>
</gene>
<dbReference type="PROSITE" id="PS51704">
    <property type="entry name" value="GP_PDE"/>
    <property type="match status" value="1"/>
</dbReference>
<dbReference type="InterPro" id="IPR030395">
    <property type="entry name" value="GP_PDE_dom"/>
</dbReference>
<evidence type="ECO:0000259" key="1">
    <source>
        <dbReference type="PROSITE" id="PS51704"/>
    </source>
</evidence>
<dbReference type="GO" id="GO:0006629">
    <property type="term" value="P:lipid metabolic process"/>
    <property type="evidence" value="ECO:0007669"/>
    <property type="project" value="InterPro"/>
</dbReference>
<dbReference type="EMBL" id="JACBZP010000001">
    <property type="protein sequence ID" value="NYI66447.1"/>
    <property type="molecule type" value="Genomic_DNA"/>
</dbReference>
<proteinExistence type="predicted"/>
<dbReference type="Gene3D" id="3.20.20.190">
    <property type="entry name" value="Phosphatidylinositol (PI) phosphodiesterase"/>
    <property type="match status" value="1"/>
</dbReference>
<dbReference type="Proteomes" id="UP000539111">
    <property type="component" value="Unassembled WGS sequence"/>
</dbReference>
<dbReference type="SUPFAM" id="SSF51695">
    <property type="entry name" value="PLC-like phosphodiesterases"/>
    <property type="match status" value="1"/>
</dbReference>
<dbReference type="PROSITE" id="PS51257">
    <property type="entry name" value="PROKAR_LIPOPROTEIN"/>
    <property type="match status" value="1"/>
</dbReference>
<evidence type="ECO:0000313" key="3">
    <source>
        <dbReference type="Proteomes" id="UP000539111"/>
    </source>
</evidence>
<sequence length="275" mass="29896">MSEIVTRRVALGAALTAAGGLLVACSEDRRDVTPTQSTGLADKLQPPFFIAHRGGAARYPEHSMEAYDADAKAGFPIEQDVQLLKDGTPVIIHDSTADRTMTGHGKVKDLTLAQWEKMRIKPIKPGGKPVKPLQLKEVLDKFGGKHLLVPEIKSKDAKNALIESIVKRDLQRDVIVQSFYYEAAVAAAAKDIPTLWLSSDAPSDDKFKAAKSDGITYWGYDESLPPDAVKRAVHAGLKPVAWTVNTVGDARRQFKAGAVGVFTNNPWKLSKAHYG</sequence>
<evidence type="ECO:0000313" key="2">
    <source>
        <dbReference type="EMBL" id="NYI66447.1"/>
    </source>
</evidence>
<dbReference type="GO" id="GO:0008081">
    <property type="term" value="F:phosphoric diester hydrolase activity"/>
    <property type="evidence" value="ECO:0007669"/>
    <property type="project" value="InterPro"/>
</dbReference>
<accession>A0A7Z0D1L1</accession>
<keyword evidence="3" id="KW-1185">Reference proteome</keyword>
<feature type="domain" description="GP-PDE" evidence="1">
    <location>
        <begin position="47"/>
        <end position="273"/>
    </location>
</feature>